<reference evidence="1" key="1">
    <citation type="submission" date="2023-11" db="EMBL/GenBank/DDBJ databases">
        <title>Genome assemblies of two species of porcelain crab, Petrolisthes cinctipes and Petrolisthes manimaculis (Anomura: Porcellanidae).</title>
        <authorList>
            <person name="Angst P."/>
        </authorList>
    </citation>
    <scope>NUCLEOTIDE SEQUENCE</scope>
    <source>
        <strain evidence="1">PB745_02</strain>
        <tissue evidence="1">Gill</tissue>
    </source>
</reference>
<sequence length="80" mass="9190">MKYGLNSYRIQQWGEWPTGVKGGSRVWLVGRLKVARGTGYNGEGERRGVVHVMVEKSSEEEGVVKVEGRWGVARLWWDWL</sequence>
<keyword evidence="2" id="KW-1185">Reference proteome</keyword>
<name>A0AAE1P6A3_9EUCA</name>
<organism evidence="1 2">
    <name type="scientific">Petrolisthes manimaculis</name>
    <dbReference type="NCBI Taxonomy" id="1843537"/>
    <lineage>
        <taxon>Eukaryota</taxon>
        <taxon>Metazoa</taxon>
        <taxon>Ecdysozoa</taxon>
        <taxon>Arthropoda</taxon>
        <taxon>Crustacea</taxon>
        <taxon>Multicrustacea</taxon>
        <taxon>Malacostraca</taxon>
        <taxon>Eumalacostraca</taxon>
        <taxon>Eucarida</taxon>
        <taxon>Decapoda</taxon>
        <taxon>Pleocyemata</taxon>
        <taxon>Anomura</taxon>
        <taxon>Galatheoidea</taxon>
        <taxon>Porcellanidae</taxon>
        <taxon>Petrolisthes</taxon>
    </lineage>
</organism>
<evidence type="ECO:0000313" key="2">
    <source>
        <dbReference type="Proteomes" id="UP001292094"/>
    </source>
</evidence>
<gene>
    <name evidence="1" type="ORF">Pmani_025678</name>
</gene>
<accession>A0AAE1P6A3</accession>
<proteinExistence type="predicted"/>
<comment type="caution">
    <text evidence="1">The sequence shown here is derived from an EMBL/GenBank/DDBJ whole genome shotgun (WGS) entry which is preliminary data.</text>
</comment>
<dbReference type="AlphaFoldDB" id="A0AAE1P6A3"/>
<dbReference type="Proteomes" id="UP001292094">
    <property type="component" value="Unassembled WGS sequence"/>
</dbReference>
<protein>
    <submittedName>
        <fullName evidence="1">Uncharacterized protein</fullName>
    </submittedName>
</protein>
<dbReference type="EMBL" id="JAWZYT010002767">
    <property type="protein sequence ID" value="KAK4302228.1"/>
    <property type="molecule type" value="Genomic_DNA"/>
</dbReference>
<evidence type="ECO:0000313" key="1">
    <source>
        <dbReference type="EMBL" id="KAK4302228.1"/>
    </source>
</evidence>